<reference evidence="3" key="1">
    <citation type="submission" date="2023-08" db="EMBL/GenBank/DDBJ databases">
        <authorList>
            <person name="Messyasz A."/>
            <person name="Mannisto M.K."/>
            <person name="Kerkhof L.J."/>
            <person name="Haggblom M."/>
        </authorList>
    </citation>
    <scope>NUCLEOTIDE SEQUENCE</scope>
    <source>
        <strain evidence="3">M8UP23</strain>
    </source>
</reference>
<evidence type="ECO:0000259" key="2">
    <source>
        <dbReference type="Pfam" id="PF12215"/>
    </source>
</evidence>
<protein>
    <submittedName>
        <fullName evidence="3">GH116 family glycosyl hydrolase</fullName>
    </submittedName>
</protein>
<dbReference type="InterPro" id="IPR052566">
    <property type="entry name" value="Non-lysos_glucosylceramidase"/>
</dbReference>
<evidence type="ECO:0000259" key="1">
    <source>
        <dbReference type="Pfam" id="PF04685"/>
    </source>
</evidence>
<dbReference type="PROSITE" id="PS51318">
    <property type="entry name" value="TAT"/>
    <property type="match status" value="1"/>
</dbReference>
<name>A0AAU7Z798_9BACT</name>
<dbReference type="InterPro" id="IPR006311">
    <property type="entry name" value="TAT_signal"/>
</dbReference>
<dbReference type="GO" id="GO:0008422">
    <property type="term" value="F:beta-glucosidase activity"/>
    <property type="evidence" value="ECO:0007669"/>
    <property type="project" value="TreeGrafter"/>
</dbReference>
<feature type="domain" description="Glycosyl-hydrolase family 116 catalytic region" evidence="1">
    <location>
        <begin position="518"/>
        <end position="780"/>
    </location>
</feature>
<dbReference type="RefSeq" id="WP_353068015.1">
    <property type="nucleotide sequence ID" value="NZ_CP132932.1"/>
</dbReference>
<dbReference type="GO" id="GO:0005975">
    <property type="term" value="P:carbohydrate metabolic process"/>
    <property type="evidence" value="ECO:0007669"/>
    <property type="project" value="InterPro"/>
</dbReference>
<dbReference type="Pfam" id="PF04685">
    <property type="entry name" value="DUF608"/>
    <property type="match status" value="1"/>
</dbReference>
<dbReference type="InterPro" id="IPR024462">
    <property type="entry name" value="GH116_N"/>
</dbReference>
<dbReference type="Gene3D" id="1.50.10.10">
    <property type="match status" value="1"/>
</dbReference>
<proteinExistence type="predicted"/>
<accession>A0AAU7Z798</accession>
<dbReference type="PANTHER" id="PTHR12654">
    <property type="entry name" value="BILE ACID BETA-GLUCOSIDASE-RELATED"/>
    <property type="match status" value="1"/>
</dbReference>
<dbReference type="InterPro" id="IPR012341">
    <property type="entry name" value="6hp_glycosidase-like_sf"/>
</dbReference>
<dbReference type="InterPro" id="IPR008928">
    <property type="entry name" value="6-hairpin_glycosidase_sf"/>
</dbReference>
<reference evidence="3" key="2">
    <citation type="journal article" date="2024" name="Environ. Microbiol.">
        <title>Genome analysis and description of Tunturibacter gen. nov. expands the diversity of Terriglobia in tundra soils.</title>
        <authorList>
            <person name="Messyasz A."/>
            <person name="Mannisto M.K."/>
            <person name="Kerkhof L.J."/>
            <person name="Haggblom M.M."/>
        </authorList>
    </citation>
    <scope>NUCLEOTIDE SEQUENCE</scope>
    <source>
        <strain evidence="3">M8UP23</strain>
    </source>
</reference>
<dbReference type="InterPro" id="IPR006775">
    <property type="entry name" value="GH116_catalytic"/>
</dbReference>
<sequence length="886" mass="98719">MKRREFLRGAAIAGGSTALRIGSATAQAPVSANRDSTGKFVERFSAEGRARSGMALGGIGAGYFEIRKDGRFYAWNIANNFPKETGPKFLLPDDEREDRMEANLFFEVRYQVQGESPRMKLLQLSDGLYEGAEMGIAYSLPWMKTIREIEYSARFPLATLVFRDPEMPFSLKLEAWSSFIPHDVKNSALPLIFFDFEAESTCAKPVNVTLLMTARNFTGYADEERFYTTVIDRDSKGLTISMSSGGMDRKASSWGEIALGVSSPNSSFYAGWGHRHPYYEQVLRRSTLPNLDDTNGRESIGNFVPDWLPDTTGRNRVDQQTGVRKMHDDDLFSTIACTFKLQASGENAKSAFQYAWNFPNLYNEVIDGVGGDRIEGHFYSNFFSSAAAVIAYGSKYHRSLKQSTMEFLNNFFASDGEVALLEQANSQLNTFFTSGRLTRDGSFGVLEGLSKSYSWGPIATIDVMLYGTAPIIALFPELQKATMRCHALVQLPSGEIEHGLRKDFLRGEDSTTGVSHRIDLPGQFAIMVMRDFFWTNDMSYLRELFPAAQRAVEYVLRDRSAGNGAMPVTQGIETSYDNFPMTGFASYLLSQWICALESVAAGAAALDDTPTSARYLALAGKTRETMETKLWNGSYYKLYAADQKEPATSNGDGCLTDQLVGQWAARCSGLSPILQEERIGLALKSILTRSYHAGFGLQNCSFRTGEQLSDVDRDIWNDQANTCWSGVELAFASLLMFEGLYEEGVMVARTVDTRYRENGLYWNHQEYGGHYFRPMSAWSLVNAMLGFSINCDRMTFDPKVPQLDLQLFFATPTGTAFYRRSGKTVQLRCLTGQLAFREVWLGGVGPKIATIEGRQIETNTSRQGGLQSFSFATQQKISSGQTVTFS</sequence>
<dbReference type="EMBL" id="CP132932">
    <property type="protein sequence ID" value="XCB24788.1"/>
    <property type="molecule type" value="Genomic_DNA"/>
</dbReference>
<evidence type="ECO:0000313" key="3">
    <source>
        <dbReference type="EMBL" id="XCB24788.1"/>
    </source>
</evidence>
<keyword evidence="3" id="KW-0378">Hydrolase</keyword>
<organism evidence="3">
    <name type="scientific">Tunturiibacter empetritectus</name>
    <dbReference type="NCBI Taxonomy" id="3069691"/>
    <lineage>
        <taxon>Bacteria</taxon>
        <taxon>Pseudomonadati</taxon>
        <taxon>Acidobacteriota</taxon>
        <taxon>Terriglobia</taxon>
        <taxon>Terriglobales</taxon>
        <taxon>Acidobacteriaceae</taxon>
        <taxon>Tunturiibacter</taxon>
    </lineage>
</organism>
<dbReference type="AlphaFoldDB" id="A0AAU7Z798"/>
<dbReference type="KEGG" id="temp:RBB75_09975"/>
<dbReference type="SUPFAM" id="SSF48208">
    <property type="entry name" value="Six-hairpin glycosidases"/>
    <property type="match status" value="1"/>
</dbReference>
<feature type="domain" description="Glycosyl-hydrolase family 116 N-terminal" evidence="2">
    <location>
        <begin position="53"/>
        <end position="396"/>
    </location>
</feature>
<dbReference type="PANTHER" id="PTHR12654:SF0">
    <property type="entry name" value="NON-LYSOSOMAL GLUCOSYLCERAMIDASE"/>
    <property type="match status" value="1"/>
</dbReference>
<dbReference type="Pfam" id="PF12215">
    <property type="entry name" value="Glyco_hydr_116N"/>
    <property type="match status" value="1"/>
</dbReference>
<gene>
    <name evidence="3" type="ORF">RBB75_09975</name>
</gene>